<dbReference type="EMBL" id="BNJF01000003">
    <property type="protein sequence ID" value="GHO47571.1"/>
    <property type="molecule type" value="Genomic_DNA"/>
</dbReference>
<keyword evidence="1" id="KW-0677">Repeat</keyword>
<evidence type="ECO:0000256" key="3">
    <source>
        <dbReference type="PROSITE-ProRule" id="PRU00339"/>
    </source>
</evidence>
<evidence type="ECO:0000256" key="2">
    <source>
        <dbReference type="ARBA" id="ARBA00022803"/>
    </source>
</evidence>
<evidence type="ECO:0000259" key="5">
    <source>
        <dbReference type="Pfam" id="PF12770"/>
    </source>
</evidence>
<feature type="repeat" description="TPR" evidence="3">
    <location>
        <begin position="1182"/>
        <end position="1215"/>
    </location>
</feature>
<dbReference type="InterPro" id="IPR011990">
    <property type="entry name" value="TPR-like_helical_dom_sf"/>
</dbReference>
<reference evidence="6" key="1">
    <citation type="submission" date="2020-10" db="EMBL/GenBank/DDBJ databases">
        <title>Taxonomic study of unclassified bacteria belonging to the class Ktedonobacteria.</title>
        <authorList>
            <person name="Yabe S."/>
            <person name="Wang C.M."/>
            <person name="Zheng Y."/>
            <person name="Sakai Y."/>
            <person name="Cavaletti L."/>
            <person name="Monciardini P."/>
            <person name="Donadio S."/>
        </authorList>
    </citation>
    <scope>NUCLEOTIDE SEQUENCE</scope>
    <source>
        <strain evidence="6">SOSP1-1</strain>
    </source>
</reference>
<accession>A0A8J3I2I0</accession>
<feature type="repeat" description="TPR" evidence="3">
    <location>
        <begin position="1262"/>
        <end position="1295"/>
    </location>
</feature>
<evidence type="ECO:0000313" key="7">
    <source>
        <dbReference type="Proteomes" id="UP000612362"/>
    </source>
</evidence>
<dbReference type="Proteomes" id="UP000612362">
    <property type="component" value="Unassembled WGS sequence"/>
</dbReference>
<dbReference type="RefSeq" id="WP_220196835.1">
    <property type="nucleotide sequence ID" value="NZ_BNJF01000003.1"/>
</dbReference>
<sequence length="1620" mass="181250">MELILTQQPDYQVEVICDDQYSHAFDVQPLRLLAHWYERVSRDPMGYGQRLFHALFPTNSRASNALNAHPERIVLVTTDDELDALPWEYLYSPTGFLVLEFPFVRALPSQQRRSPPTLDTPLHIVAVPSHPLSPLIAPLNIDAEWWRLKEIVDPLPFAITLERVRPPTLQQVRSLLANRHQRVIHFMGHGEHAENGAFLSFEKENGSLDRVETRQLISRIRGTTFLITLNACVSASPGPTGFSNLAASLVKANIPYALGMRFNIYDEDALAFSRMFYTELAQGTPVEEALLQARLSLAESPRSWAVGVPALYTSLSTPAHGFIHSPGSSRIIEHQPRIEANSVARAVGIFQGRTADLTRLGSLLTGNNRPRILTIHGGGGQGKTALAREAIERFAHAWPGGVWGTILNPLPTRPGFVSNLAQFLGSNEQEIHTPEEREYQVLRQLTTKRLLLVLDNAETLIDAVDAHDPQAIALAELLQQLPGTSVSLLITSRIQLGWPGEVTHELGGLTAEEGALLFRQCAPGRQELIDTIEAQKLSEKIEGHPLSLRLLGGAFNASTLLLHTFVQHYEEQLLNAENKYIGEEHRHRKLYASIETSIRFLNNELCDLLSNLPIFQSPFLPALACSLFDPETEGQDPLRSPVHAQLVSLWQRGLLARITVAGLDGTQNHLYYLLPTTRPYIQAHMQSTMPLEELFHRYGKTYEAFTNNMYALLDYNPHLVAIVQYMEKDLEQGIEHVANPEQQTYRAHWAWMLFRLGRLRDAQTLLEDVLERIQGQDHLLELQVTDSLGHVYQTRGQPQQALTLFEHFLSTVRGMELRSSEGTALYNMGKVYLVTGQMQRALELFEQALPILREVGDLTSEGGALSNMAAIYQATGQPQRALELFEEALPLIRASARRPDEAATLSNIGGVYRATGQLQRALELFEEALAIQRDIGDRMGEAVSLSNIASISQANGQPQRALDLLEQTLSIQRQAGNRAGEATTLHNIGMAHQGLDQPQRALSFYEQALSVRRETGDRTGEAATLSIIASLYGALGQPQRALDLFEQALPLRRETGDRAGEAFTLHNMAGVYQDLGQSQRALSFYEQALSIRREIHNRADEAMTLHNIALIYQDLDQPQRALDLFKQALSLLREVGDHVGEATTLGAMATIYRDLDQPQHALELFEQVLLLGRTTDDRASEFGILIHMAEIYHTTGQLQRALDLFEQALFISQELDDRAGDAILLNHMAEIYRTLSQPQRALDLFEQVLSIQRETRNRADEAATLNKLGQAYQDLGQLQRALSFYEEALLISHEVHDRVGEARVLNNLGLVSRILGQPQRALSFYEQALPLLREINNNAIEGITLSNMGSAYLFTGQRQRALTCFEQALPLLREVGDRVGEMTTLNNAAMIYQDFGQSQKALSLFEQARPIAHEIGHQADEASILHNIVRAYHTLGQSQRALPLLEQALSIFRDLGDHASEAATLNSMVFLLYGDLKRPTEALRLLQQVRGIFERYGLQQDAAGNTREMLDAWQKKIQQESPPGPAQADQMTLSPDRLQQMIINTIAVMTKTPERRIQWSQRIEAFLQEAQAHGNDQEAELYASMLHILNHQAPTLAPDHPYAPAIQAIQKGIAQRKASQ</sequence>
<dbReference type="Gene3D" id="1.25.40.10">
    <property type="entry name" value="Tetratricopeptide repeat domain"/>
    <property type="match status" value="4"/>
</dbReference>
<evidence type="ECO:0000256" key="1">
    <source>
        <dbReference type="ARBA" id="ARBA00022737"/>
    </source>
</evidence>
<dbReference type="PROSITE" id="PS50293">
    <property type="entry name" value="TPR_REGION"/>
    <property type="match status" value="1"/>
</dbReference>
<dbReference type="InterPro" id="IPR019734">
    <property type="entry name" value="TPR_rpt"/>
</dbReference>
<feature type="repeat" description="TPR" evidence="3">
    <location>
        <begin position="902"/>
        <end position="935"/>
    </location>
</feature>
<feature type="repeat" description="TPR" evidence="3">
    <location>
        <begin position="1102"/>
        <end position="1135"/>
    </location>
</feature>
<keyword evidence="2 3" id="KW-0802">TPR repeat</keyword>
<dbReference type="SUPFAM" id="SSF48452">
    <property type="entry name" value="TPR-like"/>
    <property type="match status" value="5"/>
</dbReference>
<dbReference type="Pfam" id="PF00931">
    <property type="entry name" value="NB-ARC"/>
    <property type="match status" value="1"/>
</dbReference>
<dbReference type="Pfam" id="PF12770">
    <property type="entry name" value="CHAT"/>
    <property type="match status" value="1"/>
</dbReference>
<dbReference type="InterPro" id="IPR024983">
    <property type="entry name" value="CHAT_dom"/>
</dbReference>
<evidence type="ECO:0000259" key="4">
    <source>
        <dbReference type="Pfam" id="PF00931"/>
    </source>
</evidence>
<comment type="caution">
    <text evidence="6">The sequence shown here is derived from an EMBL/GenBank/DDBJ whole genome shotgun (WGS) entry which is preliminary data.</text>
</comment>
<feature type="repeat" description="TPR" evidence="3">
    <location>
        <begin position="982"/>
        <end position="1015"/>
    </location>
</feature>
<dbReference type="InterPro" id="IPR027417">
    <property type="entry name" value="P-loop_NTPase"/>
</dbReference>
<proteinExistence type="predicted"/>
<feature type="domain" description="CHAT" evidence="5">
    <location>
        <begin position="47"/>
        <end position="302"/>
    </location>
</feature>
<evidence type="ECO:0000313" key="6">
    <source>
        <dbReference type="EMBL" id="GHO47571.1"/>
    </source>
</evidence>
<keyword evidence="7" id="KW-1185">Reference proteome</keyword>
<name>A0A8J3I2I0_9CHLR</name>
<feature type="domain" description="NB-ARC" evidence="4">
    <location>
        <begin position="358"/>
        <end position="456"/>
    </location>
</feature>
<dbReference type="PROSITE" id="PS50005">
    <property type="entry name" value="TPR"/>
    <property type="match status" value="9"/>
</dbReference>
<feature type="repeat" description="TPR" evidence="3">
    <location>
        <begin position="1022"/>
        <end position="1055"/>
    </location>
</feature>
<dbReference type="Pfam" id="PF13176">
    <property type="entry name" value="TPR_7"/>
    <property type="match status" value="1"/>
</dbReference>
<gene>
    <name evidence="6" type="ORF">KSX_57340</name>
</gene>
<dbReference type="SMART" id="SM00028">
    <property type="entry name" value="TPR"/>
    <property type="match status" value="16"/>
</dbReference>
<evidence type="ECO:0008006" key="8">
    <source>
        <dbReference type="Google" id="ProtNLM"/>
    </source>
</evidence>
<dbReference type="Pfam" id="PF13424">
    <property type="entry name" value="TPR_12"/>
    <property type="match status" value="9"/>
</dbReference>
<dbReference type="PRINTS" id="PR00364">
    <property type="entry name" value="DISEASERSIST"/>
</dbReference>
<dbReference type="PANTHER" id="PTHR45641">
    <property type="entry name" value="TETRATRICOPEPTIDE REPEAT PROTEIN (AFU_ORTHOLOGUE AFUA_6G03870)"/>
    <property type="match status" value="1"/>
</dbReference>
<organism evidence="6 7">
    <name type="scientific">Ktedonospora formicarum</name>
    <dbReference type="NCBI Taxonomy" id="2778364"/>
    <lineage>
        <taxon>Bacteria</taxon>
        <taxon>Bacillati</taxon>
        <taxon>Chloroflexota</taxon>
        <taxon>Ktedonobacteria</taxon>
        <taxon>Ktedonobacterales</taxon>
        <taxon>Ktedonobacteraceae</taxon>
        <taxon>Ktedonospora</taxon>
    </lineage>
</organism>
<protein>
    <recommendedName>
        <fullName evidence="8">CHAT domain-containing protein</fullName>
    </recommendedName>
</protein>
<dbReference type="Gene3D" id="3.40.50.300">
    <property type="entry name" value="P-loop containing nucleotide triphosphate hydrolases"/>
    <property type="match status" value="1"/>
</dbReference>
<feature type="repeat" description="TPR" evidence="3">
    <location>
        <begin position="1062"/>
        <end position="1095"/>
    </location>
</feature>
<dbReference type="InterPro" id="IPR002182">
    <property type="entry name" value="NB-ARC"/>
</dbReference>
<dbReference type="SUPFAM" id="SSF52540">
    <property type="entry name" value="P-loop containing nucleoside triphosphate hydrolases"/>
    <property type="match status" value="1"/>
</dbReference>
<dbReference type="GO" id="GO:0043531">
    <property type="term" value="F:ADP binding"/>
    <property type="evidence" value="ECO:0007669"/>
    <property type="project" value="InterPro"/>
</dbReference>
<feature type="repeat" description="TPR" evidence="3">
    <location>
        <begin position="822"/>
        <end position="855"/>
    </location>
</feature>
<dbReference type="PANTHER" id="PTHR45641:SF19">
    <property type="entry name" value="NEPHROCYSTIN-3"/>
    <property type="match status" value="1"/>
</dbReference>
<feature type="repeat" description="TPR" evidence="3">
    <location>
        <begin position="1222"/>
        <end position="1255"/>
    </location>
</feature>